<dbReference type="AlphaFoldDB" id="A0A151IQR5"/>
<dbReference type="STRING" id="456900.A0A151IQR5"/>
<name>A0A151IQR5_9HYME</name>
<sequence>MAEEELLVTLCRGDSGSGGSFGFSLLGASASAGLPAAHVIYDIVENSPAARSGKESFPAVRTIFAYLTYRKLILTYQRFSHDRFLRVARYVFTNETMIFLRVFSLA</sequence>
<evidence type="ECO:0000313" key="1">
    <source>
        <dbReference type="EMBL" id="KYN08393.1"/>
    </source>
</evidence>
<dbReference type="InterPro" id="IPR036034">
    <property type="entry name" value="PDZ_sf"/>
</dbReference>
<dbReference type="Proteomes" id="UP000078542">
    <property type="component" value="Unassembled WGS sequence"/>
</dbReference>
<reference evidence="1 2" key="1">
    <citation type="submission" date="2016-03" db="EMBL/GenBank/DDBJ databases">
        <title>Cyphomyrmex costatus WGS genome.</title>
        <authorList>
            <person name="Nygaard S."/>
            <person name="Hu H."/>
            <person name="Boomsma J."/>
            <person name="Zhang G."/>
        </authorList>
    </citation>
    <scope>NUCLEOTIDE SEQUENCE [LARGE SCALE GENOMIC DNA]</scope>
    <source>
        <strain evidence="1">MS0001</strain>
        <tissue evidence="1">Whole body</tissue>
    </source>
</reference>
<organism evidence="1 2">
    <name type="scientific">Cyphomyrmex costatus</name>
    <dbReference type="NCBI Taxonomy" id="456900"/>
    <lineage>
        <taxon>Eukaryota</taxon>
        <taxon>Metazoa</taxon>
        <taxon>Ecdysozoa</taxon>
        <taxon>Arthropoda</taxon>
        <taxon>Hexapoda</taxon>
        <taxon>Insecta</taxon>
        <taxon>Pterygota</taxon>
        <taxon>Neoptera</taxon>
        <taxon>Endopterygota</taxon>
        <taxon>Hymenoptera</taxon>
        <taxon>Apocrita</taxon>
        <taxon>Aculeata</taxon>
        <taxon>Formicoidea</taxon>
        <taxon>Formicidae</taxon>
        <taxon>Myrmicinae</taxon>
        <taxon>Cyphomyrmex</taxon>
    </lineage>
</organism>
<evidence type="ECO:0000313" key="2">
    <source>
        <dbReference type="Proteomes" id="UP000078542"/>
    </source>
</evidence>
<keyword evidence="2" id="KW-1185">Reference proteome</keyword>
<proteinExistence type="predicted"/>
<dbReference type="EMBL" id="KQ976780">
    <property type="protein sequence ID" value="KYN08393.1"/>
    <property type="molecule type" value="Genomic_DNA"/>
</dbReference>
<protein>
    <submittedName>
        <fullName evidence="1">Uncharacterized protein</fullName>
    </submittedName>
</protein>
<gene>
    <name evidence="1" type="ORF">ALC62_00684</name>
</gene>
<accession>A0A151IQR5</accession>
<dbReference type="SUPFAM" id="SSF50156">
    <property type="entry name" value="PDZ domain-like"/>
    <property type="match status" value="1"/>
</dbReference>